<proteinExistence type="predicted"/>
<evidence type="ECO:0000256" key="1">
    <source>
        <dbReference type="SAM" id="Phobius"/>
    </source>
</evidence>
<organism evidence="3 4">
    <name type="scientific">Muribaculum gordoncarteri</name>
    <dbReference type="NCBI Taxonomy" id="2530390"/>
    <lineage>
        <taxon>Bacteria</taxon>
        <taxon>Pseudomonadati</taxon>
        <taxon>Bacteroidota</taxon>
        <taxon>Bacteroidia</taxon>
        <taxon>Bacteroidales</taxon>
        <taxon>Muribaculaceae</taxon>
        <taxon>Muribaculum</taxon>
    </lineage>
</organism>
<accession>A0A4V1D1N0</accession>
<evidence type="ECO:0000259" key="2">
    <source>
        <dbReference type="Pfam" id="PF06580"/>
    </source>
</evidence>
<dbReference type="InterPro" id="IPR010559">
    <property type="entry name" value="Sig_transdc_His_kin_internal"/>
</dbReference>
<reference evidence="3 4" key="1">
    <citation type="submission" date="2019-02" db="EMBL/GenBank/DDBJ databases">
        <title>Isolation and identification of novel species under the genus Muribaculum.</title>
        <authorList>
            <person name="Miyake S."/>
            <person name="Ding Y."/>
            <person name="Low A."/>
            <person name="Soh M."/>
            <person name="Seedorf H."/>
        </authorList>
    </citation>
    <scope>NUCLEOTIDE SEQUENCE [LARGE SCALE GENOMIC DNA]</scope>
    <source>
        <strain evidence="3 4">TLL-A4</strain>
    </source>
</reference>
<keyword evidence="1" id="KW-0812">Transmembrane</keyword>
<dbReference type="Pfam" id="PF06580">
    <property type="entry name" value="His_kinase"/>
    <property type="match status" value="1"/>
</dbReference>
<evidence type="ECO:0000313" key="3">
    <source>
        <dbReference type="EMBL" id="QCD35777.1"/>
    </source>
</evidence>
<dbReference type="KEGG" id="mgod:E7746_07680"/>
<feature type="domain" description="Signal transduction histidine kinase internal region" evidence="2">
    <location>
        <begin position="140"/>
        <end position="216"/>
    </location>
</feature>
<dbReference type="AlphaFoldDB" id="A0A4V1D1N0"/>
<dbReference type="Gene3D" id="3.30.565.10">
    <property type="entry name" value="Histidine kinase-like ATPase, C-terminal domain"/>
    <property type="match status" value="1"/>
</dbReference>
<name>A0A4V1D1N0_9BACT</name>
<feature type="transmembrane region" description="Helical" evidence="1">
    <location>
        <begin position="66"/>
        <end position="90"/>
    </location>
</feature>
<evidence type="ECO:0000313" key="4">
    <source>
        <dbReference type="Proteomes" id="UP000297031"/>
    </source>
</evidence>
<dbReference type="Proteomes" id="UP000297031">
    <property type="component" value="Chromosome"/>
</dbReference>
<keyword evidence="1" id="KW-0472">Membrane</keyword>
<dbReference type="RefSeq" id="WP_136410399.1">
    <property type="nucleotide sequence ID" value="NZ_CP039393.1"/>
</dbReference>
<dbReference type="SUPFAM" id="SSF55874">
    <property type="entry name" value="ATPase domain of HSP90 chaperone/DNA topoisomerase II/histidine kinase"/>
    <property type="match status" value="1"/>
</dbReference>
<feature type="transmembrane region" description="Helical" evidence="1">
    <location>
        <begin position="102"/>
        <end position="120"/>
    </location>
</feature>
<sequence length="325" mass="37880">MKIAPLIYASILFLLIRLVNDVPMGHNYFTHSPEFIAIELMGLIGGCYLYFFAANRWIRICADRNILIALEYLVVVIFAVTLPVMIMIVSHETPFYDYLPEIVIPVTITLLMSLLLYTILKYGYQKLREKEAQNENVKTELRLLRSLYHPHFLFNMLNTIYFSIDENNTKARNTIEQMADFMRMQLYEDDEPIPIEREILALKSYIELCRTRYGDSVEVSASIDARYPQDRIHPYLLLPIVENAFKHSGGTPKRIHISLMRLPGIVDFKVENTLPEMKHDKIMHDASGIGLKALRRRLVLLYPGRYDFEERSDSGLYSTHLLIRL</sequence>
<dbReference type="GO" id="GO:0016020">
    <property type="term" value="C:membrane"/>
    <property type="evidence" value="ECO:0007669"/>
    <property type="project" value="InterPro"/>
</dbReference>
<dbReference type="GO" id="GO:0000155">
    <property type="term" value="F:phosphorelay sensor kinase activity"/>
    <property type="evidence" value="ECO:0007669"/>
    <property type="project" value="InterPro"/>
</dbReference>
<keyword evidence="4" id="KW-1185">Reference proteome</keyword>
<protein>
    <recommendedName>
        <fullName evidence="2">Signal transduction histidine kinase internal region domain-containing protein</fullName>
    </recommendedName>
</protein>
<keyword evidence="1" id="KW-1133">Transmembrane helix</keyword>
<dbReference type="InterPro" id="IPR036890">
    <property type="entry name" value="HATPase_C_sf"/>
</dbReference>
<dbReference type="EMBL" id="CP039393">
    <property type="protein sequence ID" value="QCD35777.1"/>
    <property type="molecule type" value="Genomic_DNA"/>
</dbReference>
<dbReference type="InterPro" id="IPR050640">
    <property type="entry name" value="Bact_2-comp_sensor_kinase"/>
</dbReference>
<feature type="transmembrane region" description="Helical" evidence="1">
    <location>
        <begin position="35"/>
        <end position="54"/>
    </location>
</feature>
<gene>
    <name evidence="3" type="ORF">E7746_07680</name>
</gene>
<dbReference type="OrthoDB" id="9792992at2"/>
<dbReference type="PANTHER" id="PTHR34220">
    <property type="entry name" value="SENSOR HISTIDINE KINASE YPDA"/>
    <property type="match status" value="1"/>
</dbReference>
<dbReference type="PANTHER" id="PTHR34220:SF7">
    <property type="entry name" value="SENSOR HISTIDINE KINASE YPDA"/>
    <property type="match status" value="1"/>
</dbReference>